<dbReference type="AlphaFoldDB" id="A0AAV7WZN2"/>
<organism evidence="2 3">
    <name type="scientific">Pleurodeles waltl</name>
    <name type="common">Iberian ribbed newt</name>
    <dbReference type="NCBI Taxonomy" id="8319"/>
    <lineage>
        <taxon>Eukaryota</taxon>
        <taxon>Metazoa</taxon>
        <taxon>Chordata</taxon>
        <taxon>Craniata</taxon>
        <taxon>Vertebrata</taxon>
        <taxon>Euteleostomi</taxon>
        <taxon>Amphibia</taxon>
        <taxon>Batrachia</taxon>
        <taxon>Caudata</taxon>
        <taxon>Salamandroidea</taxon>
        <taxon>Salamandridae</taxon>
        <taxon>Pleurodelinae</taxon>
        <taxon>Pleurodeles</taxon>
    </lineage>
</organism>
<evidence type="ECO:0000313" key="2">
    <source>
        <dbReference type="EMBL" id="KAJ1218177.1"/>
    </source>
</evidence>
<name>A0AAV7WZN2_PLEWA</name>
<proteinExistence type="predicted"/>
<sequence>MRERGPVGPAGKGYRHREGAGWKVSRARPARSGSESAAAGPLGGEAASTCDGGWSRGWDRGRSASGSEGRRNAGKGAAPVRGAANERRHACQGGTSEERRAGD</sequence>
<evidence type="ECO:0000313" key="3">
    <source>
        <dbReference type="Proteomes" id="UP001066276"/>
    </source>
</evidence>
<keyword evidence="3" id="KW-1185">Reference proteome</keyword>
<feature type="region of interest" description="Disordered" evidence="1">
    <location>
        <begin position="1"/>
        <end position="103"/>
    </location>
</feature>
<accession>A0AAV7WZN2</accession>
<dbReference type="Proteomes" id="UP001066276">
    <property type="component" value="Chromosome 1_1"/>
</dbReference>
<protein>
    <submittedName>
        <fullName evidence="2">Uncharacterized protein</fullName>
    </submittedName>
</protein>
<evidence type="ECO:0000256" key="1">
    <source>
        <dbReference type="SAM" id="MobiDB-lite"/>
    </source>
</evidence>
<dbReference type="EMBL" id="JANPWB010000001">
    <property type="protein sequence ID" value="KAJ1218177.1"/>
    <property type="molecule type" value="Genomic_DNA"/>
</dbReference>
<reference evidence="2" key="1">
    <citation type="journal article" date="2022" name="bioRxiv">
        <title>Sequencing and chromosome-scale assembly of the giantPleurodeles waltlgenome.</title>
        <authorList>
            <person name="Brown T."/>
            <person name="Elewa A."/>
            <person name="Iarovenko S."/>
            <person name="Subramanian E."/>
            <person name="Araus A.J."/>
            <person name="Petzold A."/>
            <person name="Susuki M."/>
            <person name="Suzuki K.-i.T."/>
            <person name="Hayashi T."/>
            <person name="Toyoda A."/>
            <person name="Oliveira C."/>
            <person name="Osipova E."/>
            <person name="Leigh N.D."/>
            <person name="Simon A."/>
            <person name="Yun M.H."/>
        </authorList>
    </citation>
    <scope>NUCLEOTIDE SEQUENCE</scope>
    <source>
        <strain evidence="2">20211129_DDA</strain>
        <tissue evidence="2">Liver</tissue>
    </source>
</reference>
<gene>
    <name evidence="2" type="ORF">NDU88_005760</name>
</gene>
<comment type="caution">
    <text evidence="2">The sequence shown here is derived from an EMBL/GenBank/DDBJ whole genome shotgun (WGS) entry which is preliminary data.</text>
</comment>